<evidence type="ECO:0000313" key="4">
    <source>
        <dbReference type="Proteomes" id="UP000005952"/>
    </source>
</evidence>
<dbReference type="RefSeq" id="WP_015598881.1">
    <property type="nucleotide sequence ID" value="NC_021172.1"/>
</dbReference>
<organism evidence="3 4">
    <name type="scientific">Hyphomicrobium denitrificans 1NES1</name>
    <dbReference type="NCBI Taxonomy" id="670307"/>
    <lineage>
        <taxon>Bacteria</taxon>
        <taxon>Pseudomonadati</taxon>
        <taxon>Pseudomonadota</taxon>
        <taxon>Alphaproteobacteria</taxon>
        <taxon>Hyphomicrobiales</taxon>
        <taxon>Hyphomicrobiaceae</taxon>
        <taxon>Hyphomicrobium</taxon>
    </lineage>
</organism>
<keyword evidence="4" id="KW-1185">Reference proteome</keyword>
<dbReference type="AlphaFoldDB" id="N0B9C0"/>
<accession>N0B9C0</accession>
<sequence>MAASEMLERNSQARPHRPKRRHHLLRPVFDALGAGLLFVVLTAVCASAPVKACPFSGAFGGIERSIAPQSIKAIAEPGPAPIIEIATTSSVWDPNAVFRRTSGTAAWGLLGLSLSLLAALNLSFFRHLRRVYAPPQARHQDVK</sequence>
<evidence type="ECO:0000256" key="1">
    <source>
        <dbReference type="SAM" id="MobiDB-lite"/>
    </source>
</evidence>
<dbReference type="KEGG" id="hdt:HYPDE_35953"/>
<name>N0B9C0_9HYPH</name>
<evidence type="ECO:0000313" key="3">
    <source>
        <dbReference type="EMBL" id="AGK58862.1"/>
    </source>
</evidence>
<gene>
    <name evidence="3" type="ORF">HYPDE_35953</name>
</gene>
<keyword evidence="2" id="KW-0812">Transmembrane</keyword>
<dbReference type="OrthoDB" id="9836397at2"/>
<dbReference type="HOGENOM" id="CLU_1813185_0_0_5"/>
<feature type="transmembrane region" description="Helical" evidence="2">
    <location>
        <begin position="105"/>
        <end position="125"/>
    </location>
</feature>
<proteinExistence type="predicted"/>
<dbReference type="Proteomes" id="UP000005952">
    <property type="component" value="Chromosome"/>
</dbReference>
<protein>
    <submittedName>
        <fullName evidence="3">Uncharacterized protein</fullName>
    </submittedName>
</protein>
<keyword evidence="2" id="KW-1133">Transmembrane helix</keyword>
<dbReference type="EMBL" id="CP005587">
    <property type="protein sequence ID" value="AGK58862.1"/>
    <property type="molecule type" value="Genomic_DNA"/>
</dbReference>
<feature type="region of interest" description="Disordered" evidence="1">
    <location>
        <begin position="1"/>
        <end position="20"/>
    </location>
</feature>
<keyword evidence="2" id="KW-0472">Membrane</keyword>
<reference evidence="3 4" key="1">
    <citation type="journal article" date="2013" name="Genome Announc.">
        <title>Genome sequences for three denitrifying bacterial strains isolated from a uranium- and nitrate-contaminated subsurface environment.</title>
        <authorList>
            <person name="Venkatramanan R."/>
            <person name="Prakash O."/>
            <person name="Woyke T."/>
            <person name="Chain P."/>
            <person name="Goodwin L.A."/>
            <person name="Watson D."/>
            <person name="Brooks S."/>
            <person name="Kostka J.E."/>
            <person name="Green S.J."/>
        </authorList>
    </citation>
    <scope>NUCLEOTIDE SEQUENCE [LARGE SCALE GENOMIC DNA]</scope>
    <source>
        <strain evidence="3 4">1NES1</strain>
    </source>
</reference>
<evidence type="ECO:0000256" key="2">
    <source>
        <dbReference type="SAM" id="Phobius"/>
    </source>
</evidence>